<organism evidence="2 3">
    <name type="scientific">Polarella glacialis</name>
    <name type="common">Dinoflagellate</name>
    <dbReference type="NCBI Taxonomy" id="89957"/>
    <lineage>
        <taxon>Eukaryota</taxon>
        <taxon>Sar</taxon>
        <taxon>Alveolata</taxon>
        <taxon>Dinophyceae</taxon>
        <taxon>Suessiales</taxon>
        <taxon>Suessiaceae</taxon>
        <taxon>Polarella</taxon>
    </lineage>
</organism>
<name>A0A813IZY9_POLGL</name>
<accession>A0A813IZY9</accession>
<protein>
    <submittedName>
        <fullName evidence="2">Uncharacterized protein</fullName>
    </submittedName>
</protein>
<gene>
    <name evidence="2" type="ORF">PGLA2088_LOCUS13793</name>
</gene>
<comment type="caution">
    <text evidence="2">The sequence shown here is derived from an EMBL/GenBank/DDBJ whole genome shotgun (WGS) entry which is preliminary data.</text>
</comment>
<reference evidence="2" key="1">
    <citation type="submission" date="2021-02" db="EMBL/GenBank/DDBJ databases">
        <authorList>
            <person name="Dougan E. K."/>
            <person name="Rhodes N."/>
            <person name="Thang M."/>
            <person name="Chan C."/>
        </authorList>
    </citation>
    <scope>NUCLEOTIDE SEQUENCE</scope>
</reference>
<feature type="compositionally biased region" description="Polar residues" evidence="1">
    <location>
        <begin position="33"/>
        <end position="42"/>
    </location>
</feature>
<dbReference type="AlphaFoldDB" id="A0A813IZY9"/>
<feature type="non-terminal residue" evidence="2">
    <location>
        <position position="96"/>
    </location>
</feature>
<feature type="non-terminal residue" evidence="2">
    <location>
        <position position="1"/>
    </location>
</feature>
<proteinExistence type="predicted"/>
<feature type="region of interest" description="Disordered" evidence="1">
    <location>
        <begin position="1"/>
        <end position="42"/>
    </location>
</feature>
<dbReference type="EMBL" id="CAJNNW010016632">
    <property type="protein sequence ID" value="CAE8659515.1"/>
    <property type="molecule type" value="Genomic_DNA"/>
</dbReference>
<dbReference type="Proteomes" id="UP000626109">
    <property type="component" value="Unassembled WGS sequence"/>
</dbReference>
<sequence length="96" mass="10798">EARYEERMSQLQASRKNRRANVGEKATPKATPKASQVLSENQQIQERQRRLLVLMAAASFVQHSKELIEAYQPIGRKFCANLNTLSLQLRSGSNGA</sequence>
<evidence type="ECO:0000256" key="1">
    <source>
        <dbReference type="SAM" id="MobiDB-lite"/>
    </source>
</evidence>
<evidence type="ECO:0000313" key="2">
    <source>
        <dbReference type="EMBL" id="CAE8659515.1"/>
    </source>
</evidence>
<evidence type="ECO:0000313" key="3">
    <source>
        <dbReference type="Proteomes" id="UP000626109"/>
    </source>
</evidence>